<dbReference type="EMBL" id="NKUC01000015">
    <property type="protein sequence ID" value="PYD56869.1"/>
    <property type="molecule type" value="Genomic_DNA"/>
</dbReference>
<sequence length="363" mass="40112">MDQYDVEDDADRPYWLSMPPQDFTALVDFIMPEIEARLGRDGVFAPLGALMAREPYRGAIELFDEPMPDKKDGNTQLDHLKQALRTRVACSHQRAAVVAANCTVLLPGSGKQAEAAVLMCTHRDGTAANYVYPYTITNGRVTFAPLEMTEGTQDIFPPIRLRPWIRESCPPRPVGYQVGLFLFHGIDRETVLQRMHLADTGRPEAGCPAPAAIASLADGWTVVWFNDFATFLHHATHMQTYAAGCTVLSLSVDEPDYATEATGYANESQQWAVRHVGTSRACALPGGPHDLHVTGTPPAQLADIVTTMQKEEADSGYLPDMIDFYFDIPVELIYALAGFRYCQREYDGGRVIFNTLLPTLPEG</sequence>
<organism evidence="1 2">
    <name type="scientific">Komagataeibacter xylinus</name>
    <name type="common">Gluconacetobacter xylinus</name>
    <dbReference type="NCBI Taxonomy" id="28448"/>
    <lineage>
        <taxon>Bacteria</taxon>
        <taxon>Pseudomonadati</taxon>
        <taxon>Pseudomonadota</taxon>
        <taxon>Alphaproteobacteria</taxon>
        <taxon>Acetobacterales</taxon>
        <taxon>Acetobacteraceae</taxon>
        <taxon>Komagataeibacter</taxon>
    </lineage>
</organism>
<reference evidence="1 2" key="1">
    <citation type="submission" date="2017-07" db="EMBL/GenBank/DDBJ databases">
        <title>A draft genome sequence of Komagataeibacter xylinus LMG 1515.</title>
        <authorList>
            <person name="Skraban J."/>
            <person name="Cleenwerck I."/>
            <person name="Vandamme P."/>
            <person name="Trcek J."/>
        </authorList>
    </citation>
    <scope>NUCLEOTIDE SEQUENCE [LARGE SCALE GENOMIC DNA]</scope>
    <source>
        <strain evidence="1 2">LMG 1515</strain>
    </source>
</reference>
<gene>
    <name evidence="1" type="ORF">CFR75_08720</name>
</gene>
<keyword evidence="2" id="KW-1185">Reference proteome</keyword>
<protein>
    <submittedName>
        <fullName evidence="1">Uncharacterized protein</fullName>
    </submittedName>
</protein>
<evidence type="ECO:0000313" key="1">
    <source>
        <dbReference type="EMBL" id="PYD56869.1"/>
    </source>
</evidence>
<dbReference type="RefSeq" id="WP_061274029.1">
    <property type="nucleotide sequence ID" value="NZ_CBCRXN010000008.1"/>
</dbReference>
<evidence type="ECO:0000313" key="2">
    <source>
        <dbReference type="Proteomes" id="UP000248257"/>
    </source>
</evidence>
<accession>A0A318PLG7</accession>
<proteinExistence type="predicted"/>
<dbReference type="OrthoDB" id="7279758at2"/>
<comment type="caution">
    <text evidence="1">The sequence shown here is derived from an EMBL/GenBank/DDBJ whole genome shotgun (WGS) entry which is preliminary data.</text>
</comment>
<name>A0A318PLG7_KOMXY</name>
<dbReference type="AlphaFoldDB" id="A0A318PLG7"/>
<dbReference type="STRING" id="1220579.GCA_001571345_01719"/>
<dbReference type="Proteomes" id="UP000248257">
    <property type="component" value="Unassembled WGS sequence"/>
</dbReference>